<dbReference type="PIRSF" id="PIRSF000962">
    <property type="entry name" value="Cyc_nuc_PDEase"/>
    <property type="match status" value="1"/>
</dbReference>
<dbReference type="Pfam" id="PF02112">
    <property type="entry name" value="PDEase_II"/>
    <property type="match status" value="1"/>
</dbReference>
<dbReference type="CDD" id="cd07735">
    <property type="entry name" value="class_II_PDE_MBL-fold"/>
    <property type="match status" value="1"/>
</dbReference>
<dbReference type="PRINTS" id="PR00388">
    <property type="entry name" value="PDIESTERASE2"/>
</dbReference>
<accession>A0AA91T097</accession>
<evidence type="ECO:0000256" key="1">
    <source>
        <dbReference type="PIRNR" id="PIRNR000962"/>
    </source>
</evidence>
<evidence type="ECO:0000313" key="2">
    <source>
        <dbReference type="EMBL" id="OVF06932.1"/>
    </source>
</evidence>
<dbReference type="InterPro" id="IPR036866">
    <property type="entry name" value="RibonucZ/Hydroxyglut_hydro"/>
</dbReference>
<keyword evidence="1" id="KW-0114">cAMP</keyword>
<dbReference type="PANTHER" id="PTHR28283">
    <property type="entry name" value="3',5'-CYCLIC-NUCLEOTIDE PHOSPHODIESTERASE 1"/>
    <property type="match status" value="1"/>
</dbReference>
<dbReference type="SUPFAM" id="SSF56281">
    <property type="entry name" value="Metallo-hydrolase/oxidoreductase"/>
    <property type="match status" value="1"/>
</dbReference>
<dbReference type="GO" id="GO:0004115">
    <property type="term" value="F:3',5'-cyclic-AMP phosphodiesterase activity"/>
    <property type="evidence" value="ECO:0007669"/>
    <property type="project" value="UniProtKB-UniRule"/>
</dbReference>
<name>A0AA91T097_CLALS</name>
<dbReference type="GO" id="GO:0006198">
    <property type="term" value="P:cAMP catabolic process"/>
    <property type="evidence" value="ECO:0007669"/>
    <property type="project" value="UniProtKB-UniRule"/>
</dbReference>
<dbReference type="GO" id="GO:1902660">
    <property type="term" value="P:negative regulation of glucose mediated signaling pathway"/>
    <property type="evidence" value="ECO:0007669"/>
    <property type="project" value="TreeGrafter"/>
</dbReference>
<sequence>MSFELSFIGASGGPLESGTCALIIKPAEISYSDIISSQEPQLLVIDAGAGIFALSQIIADPDAVPLRTLSLYKDSLPREQYTSVPQTDPFAGLAKEFEATSSCSGAYAASQAVIGQVHSVLVTHPHLDHIAALVLNSPGLQRQGRAPLTVCGSQFTIDGLRNHVFNDIVWPDLISPGLLELRKVKPTMPFSTPKEIFTVTMFEISHGRGACGAPYPSSAYLLHHNSSGAEIAVFGDFECDSVSGTAQNSAIWHAVAPSVHAGTLKALVVECSTPTLPPGTELYGHLTPPHLASELEALAALCPHRHDLANLNVIVSHVKDSPWGTDPRRQILDELRQLCDEKGLAVQISVALSGMSMVV</sequence>
<comment type="similarity">
    <text evidence="1">Belongs to the cyclic nucleotide phosphodiesterase class-II family.</text>
</comment>
<dbReference type="Gene3D" id="3.60.15.10">
    <property type="entry name" value="Ribonuclease Z/Hydroxyacylglutathione hydrolase-like"/>
    <property type="match status" value="1"/>
</dbReference>
<dbReference type="GO" id="GO:0047555">
    <property type="term" value="F:3',5'-cyclic-GMP phosphodiesterase activity"/>
    <property type="evidence" value="ECO:0007669"/>
    <property type="project" value="TreeGrafter"/>
</dbReference>
<comment type="caution">
    <text evidence="2">The sequence shown here is derived from an EMBL/GenBank/DDBJ whole genome shotgun (WGS) entry which is preliminary data.</text>
</comment>
<dbReference type="EMBL" id="LYUB02000016">
    <property type="protein sequence ID" value="OVF06932.1"/>
    <property type="molecule type" value="Genomic_DNA"/>
</dbReference>
<dbReference type="KEGG" id="clus:A9F13_16g00253"/>
<gene>
    <name evidence="2" type="ORF">A9F13_16g00253</name>
</gene>
<reference evidence="2 3" key="1">
    <citation type="submission" date="2017-04" db="EMBL/GenBank/DDBJ databases">
        <title>Draft genome of the yeast Clavispora lusitaniae type strain CBS 6936.</title>
        <authorList>
            <person name="Durrens P."/>
            <person name="Klopp C."/>
            <person name="Biteau N."/>
            <person name="Fitton-Ouhabi V."/>
            <person name="Dementhon K."/>
            <person name="Accoceberry I."/>
            <person name="Sherman D.J."/>
            <person name="Noel T."/>
        </authorList>
    </citation>
    <scope>NUCLEOTIDE SEQUENCE [LARGE SCALE GENOMIC DNA]</scope>
    <source>
        <strain evidence="2 3">CBS 6936</strain>
    </source>
</reference>
<evidence type="ECO:0000313" key="3">
    <source>
        <dbReference type="Proteomes" id="UP000195602"/>
    </source>
</evidence>
<keyword evidence="1" id="KW-0378">Hydrolase</keyword>
<proteinExistence type="inferred from homology"/>
<dbReference type="PANTHER" id="PTHR28283:SF1">
    <property type="entry name" value="3',5'-CYCLIC-NUCLEOTIDE PHOSPHODIESTERASE 1"/>
    <property type="match status" value="1"/>
</dbReference>
<dbReference type="AlphaFoldDB" id="A0AA91T097"/>
<organism evidence="2 3">
    <name type="scientific">Clavispora lusitaniae</name>
    <name type="common">Candida lusitaniae</name>
    <dbReference type="NCBI Taxonomy" id="36911"/>
    <lineage>
        <taxon>Eukaryota</taxon>
        <taxon>Fungi</taxon>
        <taxon>Dikarya</taxon>
        <taxon>Ascomycota</taxon>
        <taxon>Saccharomycotina</taxon>
        <taxon>Pichiomycetes</taxon>
        <taxon>Metschnikowiaceae</taxon>
        <taxon>Clavispora</taxon>
    </lineage>
</organism>
<dbReference type="InterPro" id="IPR000396">
    <property type="entry name" value="Pdiesterase2"/>
</dbReference>
<protein>
    <submittedName>
        <fullName evidence="2">3'\5'-cyclic-nucleotide phosphodiesterase</fullName>
    </submittedName>
</protein>
<dbReference type="Proteomes" id="UP000195602">
    <property type="component" value="Unassembled WGS sequence"/>
</dbReference>